<dbReference type="EMBL" id="NBSK02000005">
    <property type="protein sequence ID" value="KAJ0207279.1"/>
    <property type="molecule type" value="Genomic_DNA"/>
</dbReference>
<evidence type="ECO:0000313" key="3">
    <source>
        <dbReference type="Proteomes" id="UP000235145"/>
    </source>
</evidence>
<sequence>MASNGSEGRPVSPIRPMATLDETPLPTTTNRPVLGEGSSTAAAGNISQPNSGGATFAHTASEATVLCAAAATDADSPLNCTSIKPYFQPLTIVCNTYIVPDDWWTEFRNATTTIGANHDEPLSTRLPNGRSMDWTDYSPEQLLD</sequence>
<feature type="region of interest" description="Disordered" evidence="1">
    <location>
        <begin position="115"/>
        <end position="144"/>
    </location>
</feature>
<protein>
    <submittedName>
        <fullName evidence="2">Uncharacterized protein</fullName>
    </submittedName>
</protein>
<reference evidence="2 3" key="1">
    <citation type="journal article" date="2017" name="Nat. Commun.">
        <title>Genome assembly with in vitro proximity ligation data and whole-genome triplication in lettuce.</title>
        <authorList>
            <person name="Reyes-Chin-Wo S."/>
            <person name="Wang Z."/>
            <person name="Yang X."/>
            <person name="Kozik A."/>
            <person name="Arikit S."/>
            <person name="Song C."/>
            <person name="Xia L."/>
            <person name="Froenicke L."/>
            <person name="Lavelle D.O."/>
            <person name="Truco M.J."/>
            <person name="Xia R."/>
            <person name="Zhu S."/>
            <person name="Xu C."/>
            <person name="Xu H."/>
            <person name="Xu X."/>
            <person name="Cox K."/>
            <person name="Korf I."/>
            <person name="Meyers B.C."/>
            <person name="Michelmore R.W."/>
        </authorList>
    </citation>
    <scope>NUCLEOTIDE SEQUENCE [LARGE SCALE GENOMIC DNA]</scope>
    <source>
        <strain evidence="3">cv. Salinas</strain>
        <tissue evidence="2">Seedlings</tissue>
    </source>
</reference>
<dbReference type="AlphaFoldDB" id="A0A9R1XCG9"/>
<proteinExistence type="predicted"/>
<feature type="compositionally biased region" description="Polar residues" evidence="1">
    <location>
        <begin position="25"/>
        <end position="47"/>
    </location>
</feature>
<dbReference type="Proteomes" id="UP000235145">
    <property type="component" value="Unassembled WGS sequence"/>
</dbReference>
<gene>
    <name evidence="2" type="ORF">LSAT_V11C500237870</name>
</gene>
<organism evidence="2 3">
    <name type="scientific">Lactuca sativa</name>
    <name type="common">Garden lettuce</name>
    <dbReference type="NCBI Taxonomy" id="4236"/>
    <lineage>
        <taxon>Eukaryota</taxon>
        <taxon>Viridiplantae</taxon>
        <taxon>Streptophyta</taxon>
        <taxon>Embryophyta</taxon>
        <taxon>Tracheophyta</taxon>
        <taxon>Spermatophyta</taxon>
        <taxon>Magnoliopsida</taxon>
        <taxon>eudicotyledons</taxon>
        <taxon>Gunneridae</taxon>
        <taxon>Pentapetalae</taxon>
        <taxon>asterids</taxon>
        <taxon>campanulids</taxon>
        <taxon>Asterales</taxon>
        <taxon>Asteraceae</taxon>
        <taxon>Cichorioideae</taxon>
        <taxon>Cichorieae</taxon>
        <taxon>Lactucinae</taxon>
        <taxon>Lactuca</taxon>
    </lineage>
</organism>
<comment type="caution">
    <text evidence="2">The sequence shown here is derived from an EMBL/GenBank/DDBJ whole genome shotgun (WGS) entry which is preliminary data.</text>
</comment>
<evidence type="ECO:0000256" key="1">
    <source>
        <dbReference type="SAM" id="MobiDB-lite"/>
    </source>
</evidence>
<accession>A0A9R1XCG9</accession>
<name>A0A9R1XCG9_LACSA</name>
<keyword evidence="3" id="KW-1185">Reference proteome</keyword>
<feature type="region of interest" description="Disordered" evidence="1">
    <location>
        <begin position="1"/>
        <end position="47"/>
    </location>
</feature>
<evidence type="ECO:0000313" key="2">
    <source>
        <dbReference type="EMBL" id="KAJ0207279.1"/>
    </source>
</evidence>